<feature type="region of interest" description="Disordered" evidence="1">
    <location>
        <begin position="560"/>
        <end position="654"/>
    </location>
</feature>
<feature type="compositionally biased region" description="Low complexity" evidence="1">
    <location>
        <begin position="38"/>
        <end position="55"/>
    </location>
</feature>
<dbReference type="AlphaFoldDB" id="A0A1J7IYM5"/>
<evidence type="ECO:0000256" key="1">
    <source>
        <dbReference type="SAM" id="MobiDB-lite"/>
    </source>
</evidence>
<feature type="compositionally biased region" description="Polar residues" evidence="1">
    <location>
        <begin position="414"/>
        <end position="434"/>
    </location>
</feature>
<feature type="region of interest" description="Disordered" evidence="1">
    <location>
        <begin position="1"/>
        <end position="97"/>
    </location>
</feature>
<feature type="compositionally biased region" description="Polar residues" evidence="1">
    <location>
        <begin position="384"/>
        <end position="394"/>
    </location>
</feature>
<accession>A0A1J7IYM5</accession>
<reference evidence="2 3" key="1">
    <citation type="submission" date="2016-10" db="EMBL/GenBank/DDBJ databases">
        <title>Draft genome sequence of Coniochaeta ligniaria NRRL30616, a lignocellulolytic fungus for bioabatement of inhibitors in plant biomass hydrolysates.</title>
        <authorList>
            <consortium name="DOE Joint Genome Institute"/>
            <person name="Jimenez D.J."/>
            <person name="Hector R.E."/>
            <person name="Riley R."/>
            <person name="Sun H."/>
            <person name="Grigoriev I.V."/>
            <person name="Van Elsas J.D."/>
            <person name="Nichols N.N."/>
        </authorList>
    </citation>
    <scope>NUCLEOTIDE SEQUENCE [LARGE SCALE GENOMIC DNA]</scope>
    <source>
        <strain evidence="2 3">NRRL 30616</strain>
    </source>
</reference>
<gene>
    <name evidence="2" type="ORF">CONLIGDRAFT_642116</name>
</gene>
<name>A0A1J7IYM5_9PEZI</name>
<dbReference type="InterPro" id="IPR045030">
    <property type="entry name" value="LYSM1-4"/>
</dbReference>
<dbReference type="CDD" id="cd00118">
    <property type="entry name" value="LysM"/>
    <property type="match status" value="1"/>
</dbReference>
<dbReference type="Proteomes" id="UP000182658">
    <property type="component" value="Unassembled WGS sequence"/>
</dbReference>
<keyword evidence="3" id="KW-1185">Reference proteome</keyword>
<organism evidence="2 3">
    <name type="scientific">Coniochaeta ligniaria NRRL 30616</name>
    <dbReference type="NCBI Taxonomy" id="1408157"/>
    <lineage>
        <taxon>Eukaryota</taxon>
        <taxon>Fungi</taxon>
        <taxon>Dikarya</taxon>
        <taxon>Ascomycota</taxon>
        <taxon>Pezizomycotina</taxon>
        <taxon>Sordariomycetes</taxon>
        <taxon>Sordariomycetidae</taxon>
        <taxon>Coniochaetales</taxon>
        <taxon>Coniochaetaceae</taxon>
        <taxon>Coniochaeta</taxon>
    </lineage>
</organism>
<dbReference type="InterPro" id="IPR036779">
    <property type="entry name" value="LysM_dom_sf"/>
</dbReference>
<feature type="compositionally biased region" description="Low complexity" evidence="1">
    <location>
        <begin position="139"/>
        <end position="164"/>
    </location>
</feature>
<feature type="region of interest" description="Disordered" evidence="1">
    <location>
        <begin position="380"/>
        <end position="459"/>
    </location>
</feature>
<dbReference type="EMBL" id="KV875095">
    <property type="protein sequence ID" value="OIW32397.1"/>
    <property type="molecule type" value="Genomic_DNA"/>
</dbReference>
<dbReference type="Gene3D" id="3.10.350.10">
    <property type="entry name" value="LysM domain"/>
    <property type="match status" value="1"/>
</dbReference>
<feature type="compositionally biased region" description="Gly residues" evidence="1">
    <location>
        <begin position="570"/>
        <end position="587"/>
    </location>
</feature>
<sequence length="654" mass="67926">MPEPPSNPALQRTTSTSGLAPESSATSSTTVRPRNRRPAPSNSTSLLSTPSGSPSRGASPIPSARIGSVTGRNNAGVGRAGSPASFSGGLGQGVSSWAAPTWSSLQGLASSFLGGTIGGADGPGDDRKDGRGKSRAGSRKSSGLAGRRTPSGLGNGSAASGAWGPEPPDAKPRLNDVAAGCLAEREAKLKAMKTASVLQSHEGVNGGLDVSGRFKKRRSDEDLRGSGAAQSEETEEHLVYIHHVQPSDTYAGIVLKYRCREDAFRKANGLWSRDNTYIQVRKWLALPVDACEIRGRPCEAPSYYNSNNVDLLAPIPDATAQDDPFSTGKAPEHHHQPNQTFDEDRPWTHVRWVTIDNFTAPVEIARVPRKALGYFPPRRKKSLQHTVSSLSTPRGSMDVPSITLGSEPHDHAQSPASTTATSRRMSMLSATGTRSVGDLDNPHRPAWMRRPGGVGSLHGKVRGPERDYFNSWTKKHLPGLNIESLPSMSVMGSESARFGFDEAVVGNDSPGLPAGIVESPFEDGRDVEGVSRAGGGANGTGLDKAAAAVETWLRGAFAKPGTGTPVLGPRGRGYGPGGGHQGQGGRLVEGDLIELTDTNSDDDGRPGGGGALGDLLDAGLLGSGGFGSSGRSEGDGGGAVRGRGVSAGKGKKAD</sequence>
<evidence type="ECO:0000313" key="2">
    <source>
        <dbReference type="EMBL" id="OIW32397.1"/>
    </source>
</evidence>
<feature type="compositionally biased region" description="Gly residues" evidence="1">
    <location>
        <begin position="635"/>
        <end position="647"/>
    </location>
</feature>
<dbReference type="STRING" id="1408157.A0A1J7IYM5"/>
<dbReference type="PANTHER" id="PTHR20932:SF8">
    <property type="entry name" value="LD22649P"/>
    <property type="match status" value="1"/>
</dbReference>
<evidence type="ECO:0000313" key="3">
    <source>
        <dbReference type="Proteomes" id="UP000182658"/>
    </source>
</evidence>
<feature type="region of interest" description="Disordered" evidence="1">
    <location>
        <begin position="317"/>
        <end position="343"/>
    </location>
</feature>
<dbReference type="PANTHER" id="PTHR20932">
    <property type="entry name" value="LYSM AND PUTATIVE PEPTIDOGLYCAN-BINDING DOMAIN-CONTAINING PROTEIN"/>
    <property type="match status" value="1"/>
</dbReference>
<dbReference type="InParanoid" id="A0A1J7IYM5"/>
<feature type="region of interest" description="Disordered" evidence="1">
    <location>
        <begin position="110"/>
        <end position="174"/>
    </location>
</feature>
<feature type="region of interest" description="Disordered" evidence="1">
    <location>
        <begin position="209"/>
        <end position="231"/>
    </location>
</feature>
<evidence type="ECO:0008006" key="4">
    <source>
        <dbReference type="Google" id="ProtNLM"/>
    </source>
</evidence>
<feature type="compositionally biased region" description="Polar residues" evidence="1">
    <location>
        <begin position="8"/>
        <end position="31"/>
    </location>
</feature>
<protein>
    <recommendedName>
        <fullName evidence="4">LysM domain-containing protein</fullName>
    </recommendedName>
</protein>
<proteinExistence type="predicted"/>
<dbReference type="OrthoDB" id="2192830at2759"/>
<dbReference type="InterPro" id="IPR018392">
    <property type="entry name" value="LysM"/>
</dbReference>